<dbReference type="InterPro" id="IPR039426">
    <property type="entry name" value="TonB-dep_rcpt-like"/>
</dbReference>
<comment type="subcellular location">
    <subcellularLocation>
        <location evidence="1">Cell outer membrane</location>
        <topology evidence="1">Multi-pass membrane protein</topology>
    </subcellularLocation>
</comment>
<feature type="domain" description="TonB-dependent receptor-like beta-barrel" evidence="8">
    <location>
        <begin position="268"/>
        <end position="854"/>
    </location>
</feature>
<dbReference type="NCBIfam" id="TIGR04056">
    <property type="entry name" value="OMP_RagA_SusC"/>
    <property type="match status" value="1"/>
</dbReference>
<dbReference type="Pfam" id="PF07715">
    <property type="entry name" value="Plug"/>
    <property type="match status" value="1"/>
</dbReference>
<dbReference type="InterPro" id="IPR012910">
    <property type="entry name" value="Plug_dom"/>
</dbReference>
<evidence type="ECO:0000256" key="5">
    <source>
        <dbReference type="ARBA" id="ARBA00023136"/>
    </source>
</evidence>
<dbReference type="PROSITE" id="PS52016">
    <property type="entry name" value="TONB_DEPENDENT_REC_3"/>
    <property type="match status" value="1"/>
</dbReference>
<comment type="caution">
    <text evidence="10">The sequence shown here is derived from an EMBL/GenBank/DDBJ whole genome shotgun (WGS) entry which is preliminary data.</text>
</comment>
<dbReference type="InterPro" id="IPR023997">
    <property type="entry name" value="TonB-dep_OMP_SusC/RagA_CS"/>
</dbReference>
<reference evidence="10" key="1">
    <citation type="submission" date="2019-03" db="EMBL/GenBank/DDBJ databases">
        <title>Single cell metagenomics reveals metabolic interactions within the superorganism composed of flagellate Streblomastix strix and complex community of Bacteroidetes bacteria on its surface.</title>
        <authorList>
            <person name="Treitli S.C."/>
            <person name="Kolisko M."/>
            <person name="Husnik F."/>
            <person name="Keeling P."/>
            <person name="Hampl V."/>
        </authorList>
    </citation>
    <scope>NUCLEOTIDE SEQUENCE</scope>
    <source>
        <strain evidence="10">STM</strain>
    </source>
</reference>
<keyword evidence="3" id="KW-0812">Transmembrane</keyword>
<dbReference type="InterPro" id="IPR000531">
    <property type="entry name" value="Beta-barrel_TonB"/>
</dbReference>
<dbReference type="InterPro" id="IPR023996">
    <property type="entry name" value="TonB-dep_OMP_SusC/RagA"/>
</dbReference>
<dbReference type="Gene3D" id="2.40.170.20">
    <property type="entry name" value="TonB-dependent receptor, beta-barrel domain"/>
    <property type="match status" value="1"/>
</dbReference>
<proteinExistence type="predicted"/>
<name>A0A5J4RBF2_9ZZZZ</name>
<keyword evidence="10" id="KW-0675">Receptor</keyword>
<gene>
    <name evidence="10" type="ORF">EZS27_020829</name>
</gene>
<keyword evidence="2" id="KW-0813">Transport</keyword>
<protein>
    <submittedName>
        <fullName evidence="10">TonB-dependent receptor SusC</fullName>
    </submittedName>
</protein>
<dbReference type="InterPro" id="IPR036942">
    <property type="entry name" value="Beta-barrel_TonB_sf"/>
</dbReference>
<dbReference type="NCBIfam" id="TIGR04057">
    <property type="entry name" value="SusC_RagA_signa"/>
    <property type="match status" value="1"/>
</dbReference>
<evidence type="ECO:0000256" key="3">
    <source>
        <dbReference type="ARBA" id="ARBA00022692"/>
    </source>
</evidence>
<dbReference type="GO" id="GO:0009279">
    <property type="term" value="C:cell outer membrane"/>
    <property type="evidence" value="ECO:0007669"/>
    <property type="project" value="UniProtKB-SubCell"/>
</dbReference>
<feature type="non-terminal residue" evidence="10">
    <location>
        <position position="1"/>
    </location>
</feature>
<evidence type="ECO:0000256" key="2">
    <source>
        <dbReference type="ARBA" id="ARBA00022448"/>
    </source>
</evidence>
<organism evidence="10">
    <name type="scientific">termite gut metagenome</name>
    <dbReference type="NCBI Taxonomy" id="433724"/>
    <lineage>
        <taxon>unclassified sequences</taxon>
        <taxon>metagenomes</taxon>
        <taxon>organismal metagenomes</taxon>
    </lineage>
</organism>
<dbReference type="EMBL" id="SNRY01001499">
    <property type="protein sequence ID" value="KAA6330470.1"/>
    <property type="molecule type" value="Genomic_DNA"/>
</dbReference>
<evidence type="ECO:0000256" key="7">
    <source>
        <dbReference type="SAM" id="MobiDB-lite"/>
    </source>
</evidence>
<accession>A0A5J4RBF2</accession>
<sequence>KEITAAANLSIVLEEDINILESVVVIGYGTLDKRQLTSSITSISARELPQGVGGATIGNAMKGKVNSLIIQETPSPNSETTLQLRGMASVNTSRAPLVVIDGMPGGDIRSVVQEDIQSIDILKDASAGAIYGTRATGGVILITTKQAQEGKMRLSYTGEAIFKQNFGKPRVLTADEFRKYKPGVNDFGASVDWWDEGMSDNPTSQRHVLTMQGGARTAKIYASVMYEDNRGVLMGDTRKDVGGRINGSFKLVDGWIDINPHIDYRKTNRDQSKPGIGSLFANNPTRSPYDSSKWNPLGGGLDDQNVIIDAGLNTDEGLDTWFRPDVELILNILPVKGLTFHQTFGYEHRQWEWHNYQPSNSTLTEGNNRTGKGTAELKFDKTELFNSDGYFSFASNLGEDHYLNAAVGYSYFEQNGEMFRLKNYGFAVDGVKMWDIGKGTNLNNPNASILAEMESSKQISQKLFAFFGRANYSLKDKYLAAATLRHEGSSKFAVNKRWGDFWQLSGAWRISKENFMQNVSWLDDLKVRVAYGVTGNEGFSADYAATMYGADSYWMLPTGSWAYSYGITKNINPDLGWEEKHEWNVGVDYELFNRRIFGKIDFYRRNVEGLIYEVDVPQPPYTQSKMYKNIGTLKNTGWEFEIGSTIVDTKEWNYTTKLILSNNSTEVGSLWGDQTYQEEAYVGRAGNIHRIQENTKVGSFFLYKYAGLDDQGRFQAYGKDGKIIVPEIDGRSPEDKQFMGNYMPTVTAGWSHNLTYKNWSLGMTLTSWIDFDIYNELEHTQGTVAGVPAAARNLLLDAFTKNSAIKGQTLESDFFLQDGTFLKIQNLTLGYKFNTEKYLKVMESARLYLTMNNLYTFTKYKGLNPEVDITGWAGGIEWASIYPQTRSFALGLQLNF</sequence>
<dbReference type="Pfam" id="PF00593">
    <property type="entry name" value="TonB_dep_Rec_b-barrel"/>
    <property type="match status" value="1"/>
</dbReference>
<feature type="compositionally biased region" description="Polar residues" evidence="7">
    <location>
        <begin position="280"/>
        <end position="294"/>
    </location>
</feature>
<keyword evidence="5" id="KW-0472">Membrane</keyword>
<evidence type="ECO:0000256" key="6">
    <source>
        <dbReference type="ARBA" id="ARBA00023237"/>
    </source>
</evidence>
<keyword evidence="4" id="KW-0798">TonB box</keyword>
<dbReference type="Gene3D" id="2.170.130.10">
    <property type="entry name" value="TonB-dependent receptor, plug domain"/>
    <property type="match status" value="1"/>
</dbReference>
<keyword evidence="6" id="KW-0998">Cell outer membrane</keyword>
<feature type="domain" description="TonB-dependent receptor plug" evidence="9">
    <location>
        <begin position="32"/>
        <end position="139"/>
    </location>
</feature>
<dbReference type="AlphaFoldDB" id="A0A5J4RBF2"/>
<dbReference type="SUPFAM" id="SSF56935">
    <property type="entry name" value="Porins"/>
    <property type="match status" value="1"/>
</dbReference>
<dbReference type="InterPro" id="IPR037066">
    <property type="entry name" value="Plug_dom_sf"/>
</dbReference>
<evidence type="ECO:0000259" key="9">
    <source>
        <dbReference type="Pfam" id="PF07715"/>
    </source>
</evidence>
<feature type="region of interest" description="Disordered" evidence="7">
    <location>
        <begin position="266"/>
        <end position="295"/>
    </location>
</feature>
<evidence type="ECO:0000256" key="1">
    <source>
        <dbReference type="ARBA" id="ARBA00004571"/>
    </source>
</evidence>
<evidence type="ECO:0000313" key="10">
    <source>
        <dbReference type="EMBL" id="KAA6330470.1"/>
    </source>
</evidence>
<evidence type="ECO:0000259" key="8">
    <source>
        <dbReference type="Pfam" id="PF00593"/>
    </source>
</evidence>
<evidence type="ECO:0000256" key="4">
    <source>
        <dbReference type="ARBA" id="ARBA00023077"/>
    </source>
</evidence>